<protein>
    <submittedName>
        <fullName evidence="5">Class I SAM-dependent methyltransferase</fullName>
        <ecNumber evidence="5">2.1.1.-</ecNumber>
    </submittedName>
</protein>
<name>A0ABV3H794_9ACTN</name>
<dbReference type="SUPFAM" id="SSF53335">
    <property type="entry name" value="S-adenosyl-L-methionine-dependent methyltransferases"/>
    <property type="match status" value="1"/>
</dbReference>
<evidence type="ECO:0000313" key="6">
    <source>
        <dbReference type="Proteomes" id="UP001552427"/>
    </source>
</evidence>
<feature type="domain" description="Methyltransferase type 11" evidence="4">
    <location>
        <begin position="33"/>
        <end position="123"/>
    </location>
</feature>
<dbReference type="InterPro" id="IPR029063">
    <property type="entry name" value="SAM-dependent_MTases_sf"/>
</dbReference>
<evidence type="ECO:0000259" key="4">
    <source>
        <dbReference type="Pfam" id="PF08241"/>
    </source>
</evidence>
<dbReference type="Gene3D" id="3.40.50.150">
    <property type="entry name" value="Vaccinia Virus protein VP39"/>
    <property type="match status" value="1"/>
</dbReference>
<evidence type="ECO:0000313" key="5">
    <source>
        <dbReference type="EMBL" id="MEV4288378.1"/>
    </source>
</evidence>
<dbReference type="Pfam" id="PF08241">
    <property type="entry name" value="Methyltransf_11"/>
    <property type="match status" value="1"/>
</dbReference>
<sequence>MVNADAYDRGFARLSRHAVAPLLARSRSARRLLDAGCGSGVVTEAALALGAVVTAVDADPAMVELTARRFPGAAVRRATLPELPFGDGEFDAVAGNFIINHVPDTGAALRELRRVLRPGGTLALSWWAAGEMTATAVLADAMEAAGLSSEAPPRPFAADAGPEWFAALLTETGFAGAEVESVRWRHRVDLDAWWTDVVVAGGARFGAIGRQPPEVAGRVRAHYERLAAPYARDGFPVRAHIAHARRP</sequence>
<dbReference type="CDD" id="cd02440">
    <property type="entry name" value="AdoMet_MTases"/>
    <property type="match status" value="1"/>
</dbReference>
<evidence type="ECO:0000256" key="2">
    <source>
        <dbReference type="ARBA" id="ARBA00022679"/>
    </source>
</evidence>
<proteinExistence type="predicted"/>
<keyword evidence="1 5" id="KW-0489">Methyltransferase</keyword>
<dbReference type="EC" id="2.1.1.-" evidence="5"/>
<dbReference type="PANTHER" id="PTHR43464">
    <property type="entry name" value="METHYLTRANSFERASE"/>
    <property type="match status" value="1"/>
</dbReference>
<gene>
    <name evidence="5" type="ORF">AB0K40_22915</name>
</gene>
<dbReference type="EMBL" id="JBFARM010000006">
    <property type="protein sequence ID" value="MEV4288378.1"/>
    <property type="molecule type" value="Genomic_DNA"/>
</dbReference>
<dbReference type="GO" id="GO:0008168">
    <property type="term" value="F:methyltransferase activity"/>
    <property type="evidence" value="ECO:0007669"/>
    <property type="project" value="UniProtKB-KW"/>
</dbReference>
<dbReference type="InterPro" id="IPR013216">
    <property type="entry name" value="Methyltransf_11"/>
</dbReference>
<accession>A0ABV3H794</accession>
<keyword evidence="3" id="KW-0949">S-adenosyl-L-methionine</keyword>
<comment type="caution">
    <text evidence="5">The sequence shown here is derived from an EMBL/GenBank/DDBJ whole genome shotgun (WGS) entry which is preliminary data.</text>
</comment>
<dbReference type="RefSeq" id="WP_364453099.1">
    <property type="nucleotide sequence ID" value="NZ_JBFARM010000006.1"/>
</dbReference>
<keyword evidence="6" id="KW-1185">Reference proteome</keyword>
<reference evidence="5 6" key="1">
    <citation type="submission" date="2024-06" db="EMBL/GenBank/DDBJ databases">
        <title>The Natural Products Discovery Center: Release of the First 8490 Sequenced Strains for Exploring Actinobacteria Biosynthetic Diversity.</title>
        <authorList>
            <person name="Kalkreuter E."/>
            <person name="Kautsar S.A."/>
            <person name="Yang D."/>
            <person name="Bader C.D."/>
            <person name="Teijaro C.N."/>
            <person name="Fluegel L."/>
            <person name="Davis C.M."/>
            <person name="Simpson J.R."/>
            <person name="Lauterbach L."/>
            <person name="Steele A.D."/>
            <person name="Gui C."/>
            <person name="Meng S."/>
            <person name="Li G."/>
            <person name="Viehrig K."/>
            <person name="Ye F."/>
            <person name="Su P."/>
            <person name="Kiefer A.F."/>
            <person name="Nichols A."/>
            <person name="Cepeda A.J."/>
            <person name="Yan W."/>
            <person name="Fan B."/>
            <person name="Jiang Y."/>
            <person name="Adhikari A."/>
            <person name="Zheng C.-J."/>
            <person name="Schuster L."/>
            <person name="Cowan T.M."/>
            <person name="Smanski M.J."/>
            <person name="Chevrette M.G."/>
            <person name="De Carvalho L.P.S."/>
            <person name="Shen B."/>
        </authorList>
    </citation>
    <scope>NUCLEOTIDE SEQUENCE [LARGE SCALE GENOMIC DNA]</scope>
    <source>
        <strain evidence="5 6">NPDC049574</strain>
    </source>
</reference>
<evidence type="ECO:0000256" key="1">
    <source>
        <dbReference type="ARBA" id="ARBA00022603"/>
    </source>
</evidence>
<keyword evidence="2 5" id="KW-0808">Transferase</keyword>
<dbReference type="GO" id="GO:0032259">
    <property type="term" value="P:methylation"/>
    <property type="evidence" value="ECO:0007669"/>
    <property type="project" value="UniProtKB-KW"/>
</dbReference>
<evidence type="ECO:0000256" key="3">
    <source>
        <dbReference type="ARBA" id="ARBA00022691"/>
    </source>
</evidence>
<organism evidence="5 6">
    <name type="scientific">Nonomuraea bangladeshensis</name>
    <dbReference type="NCBI Taxonomy" id="404385"/>
    <lineage>
        <taxon>Bacteria</taxon>
        <taxon>Bacillati</taxon>
        <taxon>Actinomycetota</taxon>
        <taxon>Actinomycetes</taxon>
        <taxon>Streptosporangiales</taxon>
        <taxon>Streptosporangiaceae</taxon>
        <taxon>Nonomuraea</taxon>
    </lineage>
</organism>
<dbReference type="Proteomes" id="UP001552427">
    <property type="component" value="Unassembled WGS sequence"/>
</dbReference>
<dbReference type="PANTHER" id="PTHR43464:SF19">
    <property type="entry name" value="UBIQUINONE BIOSYNTHESIS O-METHYLTRANSFERASE, MITOCHONDRIAL"/>
    <property type="match status" value="1"/>
</dbReference>